<evidence type="ECO:0000313" key="1">
    <source>
        <dbReference type="EMBL" id="KKM18413.1"/>
    </source>
</evidence>
<gene>
    <name evidence="1" type="ORF">LCGC14_1665970</name>
</gene>
<organism evidence="1">
    <name type="scientific">marine sediment metagenome</name>
    <dbReference type="NCBI Taxonomy" id="412755"/>
    <lineage>
        <taxon>unclassified sequences</taxon>
        <taxon>metagenomes</taxon>
        <taxon>ecological metagenomes</taxon>
    </lineage>
</organism>
<dbReference type="EMBL" id="LAZR01014227">
    <property type="protein sequence ID" value="KKM18413.1"/>
    <property type="molecule type" value="Genomic_DNA"/>
</dbReference>
<accession>A0A0F9K8I4</accession>
<sequence>MRCKAQLKPADRYKPHRCPEKALPGSNFCPLHTVIARRLKERHDAWLSLPERLEKLPKEEGEL</sequence>
<name>A0A0F9K8I4_9ZZZZ</name>
<proteinExistence type="predicted"/>
<protein>
    <submittedName>
        <fullName evidence="1">Uncharacterized protein</fullName>
    </submittedName>
</protein>
<reference evidence="1" key="1">
    <citation type="journal article" date="2015" name="Nature">
        <title>Complex archaea that bridge the gap between prokaryotes and eukaryotes.</title>
        <authorList>
            <person name="Spang A."/>
            <person name="Saw J.H."/>
            <person name="Jorgensen S.L."/>
            <person name="Zaremba-Niedzwiedzka K."/>
            <person name="Martijn J."/>
            <person name="Lind A.E."/>
            <person name="van Eijk R."/>
            <person name="Schleper C."/>
            <person name="Guy L."/>
            <person name="Ettema T.J."/>
        </authorList>
    </citation>
    <scope>NUCLEOTIDE SEQUENCE</scope>
</reference>
<dbReference type="AlphaFoldDB" id="A0A0F9K8I4"/>
<comment type="caution">
    <text evidence="1">The sequence shown here is derived from an EMBL/GenBank/DDBJ whole genome shotgun (WGS) entry which is preliminary data.</text>
</comment>